<evidence type="ECO:0000256" key="1">
    <source>
        <dbReference type="SAM" id="MobiDB-lite"/>
    </source>
</evidence>
<dbReference type="AlphaFoldDB" id="A0A6J4MGA7"/>
<feature type="non-terminal residue" evidence="2">
    <location>
        <position position="1"/>
    </location>
</feature>
<proteinExistence type="predicted"/>
<dbReference type="EMBL" id="CADCUC010000576">
    <property type="protein sequence ID" value="CAA9357609.1"/>
    <property type="molecule type" value="Genomic_DNA"/>
</dbReference>
<feature type="region of interest" description="Disordered" evidence="1">
    <location>
        <begin position="1"/>
        <end position="48"/>
    </location>
</feature>
<name>A0A6J4MGA7_9HYPH</name>
<keyword evidence="2" id="KW-0012">Acyltransferase</keyword>
<reference evidence="2" key="1">
    <citation type="submission" date="2020-02" db="EMBL/GenBank/DDBJ databases">
        <authorList>
            <person name="Meier V. D."/>
        </authorList>
    </citation>
    <scope>NUCLEOTIDE SEQUENCE</scope>
    <source>
        <strain evidence="2">AVDCRST_MAG90</strain>
    </source>
</reference>
<organism evidence="2">
    <name type="scientific">uncultured Microvirga sp</name>
    <dbReference type="NCBI Taxonomy" id="412392"/>
    <lineage>
        <taxon>Bacteria</taxon>
        <taxon>Pseudomonadati</taxon>
        <taxon>Pseudomonadota</taxon>
        <taxon>Alphaproteobacteria</taxon>
        <taxon>Hyphomicrobiales</taxon>
        <taxon>Methylobacteriaceae</taxon>
        <taxon>Microvirga</taxon>
        <taxon>environmental samples</taxon>
    </lineage>
</organism>
<protein>
    <submittedName>
        <fullName evidence="2">Ribosomal-protein-serine acetyltransferase</fullName>
        <ecNumber evidence="2">2.3.1.-</ecNumber>
    </submittedName>
</protein>
<dbReference type="GO" id="GO:0016746">
    <property type="term" value="F:acyltransferase activity"/>
    <property type="evidence" value="ECO:0007669"/>
    <property type="project" value="UniProtKB-KW"/>
</dbReference>
<gene>
    <name evidence="2" type="ORF">AVDCRST_MAG90-2753</name>
</gene>
<dbReference type="EC" id="2.3.1.-" evidence="2"/>
<feature type="compositionally biased region" description="Polar residues" evidence="1">
    <location>
        <begin position="1"/>
        <end position="10"/>
    </location>
</feature>
<accession>A0A6J4MGA7</accession>
<evidence type="ECO:0000313" key="2">
    <source>
        <dbReference type="EMBL" id="CAA9357609.1"/>
    </source>
</evidence>
<feature type="compositionally biased region" description="Polar residues" evidence="1">
    <location>
        <begin position="130"/>
        <end position="146"/>
    </location>
</feature>
<keyword evidence="2" id="KW-0808">Transferase</keyword>
<sequence>CSTSGPSAPTNAPPGSRCGRAISPSTRPRWRPRLRTQPGRGCTTQPSRCMSSAHSWTAGWSASRTTFFTARPGAPAPTATCRTCSPPKPRVEGGPGGRSSRPWMRAPARPVRAGSTGSRMRAMRPRKNCTTRSRIGRASSSTAGFS</sequence>
<feature type="compositionally biased region" description="Low complexity" evidence="1">
    <location>
        <begin position="71"/>
        <end position="85"/>
    </location>
</feature>
<feature type="non-terminal residue" evidence="2">
    <location>
        <position position="146"/>
    </location>
</feature>
<feature type="region of interest" description="Disordered" evidence="1">
    <location>
        <begin position="71"/>
        <end position="146"/>
    </location>
</feature>